<keyword evidence="9 12" id="KW-1133">Transmembrane helix</keyword>
<dbReference type="Proteomes" id="UP000285655">
    <property type="component" value="Unassembled WGS sequence"/>
</dbReference>
<comment type="similarity">
    <text evidence="2 12">Belongs to the peptidase M48B family.</text>
</comment>
<protein>
    <recommendedName>
        <fullName evidence="12">Protease HtpX homolog</fullName>
        <ecNumber evidence="12">3.4.24.-</ecNumber>
    </recommendedName>
</protein>
<keyword evidence="5 12" id="KW-0812">Transmembrane</keyword>
<reference evidence="14 15" key="1">
    <citation type="journal article" date="2017" name="ISME J.">
        <title>Energy and carbon metabolisms in a deep terrestrial subsurface fluid microbial community.</title>
        <authorList>
            <person name="Momper L."/>
            <person name="Jungbluth S.P."/>
            <person name="Lee M.D."/>
            <person name="Amend J.P."/>
        </authorList>
    </citation>
    <scope>NUCLEOTIDE SEQUENCE [LARGE SCALE GENOMIC DNA]</scope>
    <source>
        <strain evidence="14">SURF_29</strain>
    </source>
</reference>
<proteinExistence type="inferred from homology"/>
<organism evidence="14 15">
    <name type="scientific">candidate division WS5 bacterium</name>
    <dbReference type="NCBI Taxonomy" id="2093353"/>
    <lineage>
        <taxon>Bacteria</taxon>
        <taxon>candidate division WS5</taxon>
    </lineage>
</organism>
<evidence type="ECO:0000259" key="13">
    <source>
        <dbReference type="Pfam" id="PF01435"/>
    </source>
</evidence>
<dbReference type="PANTHER" id="PTHR43221">
    <property type="entry name" value="PROTEASE HTPX"/>
    <property type="match status" value="1"/>
</dbReference>
<evidence type="ECO:0000256" key="11">
    <source>
        <dbReference type="ARBA" id="ARBA00023136"/>
    </source>
</evidence>
<dbReference type="GO" id="GO:0006508">
    <property type="term" value="P:proteolysis"/>
    <property type="evidence" value="ECO:0007669"/>
    <property type="project" value="UniProtKB-KW"/>
</dbReference>
<keyword evidence="11 12" id="KW-0472">Membrane</keyword>
<evidence type="ECO:0000256" key="4">
    <source>
        <dbReference type="ARBA" id="ARBA00022670"/>
    </source>
</evidence>
<comment type="cofactor">
    <cofactor evidence="12">
        <name>Zn(2+)</name>
        <dbReference type="ChEBI" id="CHEBI:29105"/>
    </cofactor>
    <text evidence="12">Binds 1 zinc ion per subunit.</text>
</comment>
<gene>
    <name evidence="12" type="primary">htpX</name>
    <name evidence="14" type="ORF">C4544_07120</name>
</gene>
<keyword evidence="6 12" id="KW-0479">Metal-binding</keyword>
<keyword evidence="4 12" id="KW-0645">Protease</keyword>
<dbReference type="EMBL" id="QZJW01000055">
    <property type="protein sequence ID" value="RJO60106.1"/>
    <property type="molecule type" value="Genomic_DNA"/>
</dbReference>
<feature type="binding site" evidence="12">
    <location>
        <position position="143"/>
    </location>
    <ligand>
        <name>Zn(2+)</name>
        <dbReference type="ChEBI" id="CHEBI:29105"/>
        <note>catalytic</note>
    </ligand>
</feature>
<evidence type="ECO:0000256" key="5">
    <source>
        <dbReference type="ARBA" id="ARBA00022692"/>
    </source>
</evidence>
<feature type="transmembrane region" description="Helical" evidence="12">
    <location>
        <begin position="155"/>
        <end position="174"/>
    </location>
</feature>
<dbReference type="InterPro" id="IPR022919">
    <property type="entry name" value="Pept_M48_protease_HtpX"/>
</dbReference>
<feature type="binding site" evidence="12">
    <location>
        <position position="222"/>
    </location>
    <ligand>
        <name>Zn(2+)</name>
        <dbReference type="ChEBI" id="CHEBI:29105"/>
        <note>catalytic</note>
    </ligand>
</feature>
<dbReference type="PANTHER" id="PTHR43221:SF1">
    <property type="entry name" value="PROTEASE HTPX"/>
    <property type="match status" value="1"/>
</dbReference>
<evidence type="ECO:0000256" key="6">
    <source>
        <dbReference type="ARBA" id="ARBA00022723"/>
    </source>
</evidence>
<feature type="transmembrane region" description="Helical" evidence="12">
    <location>
        <begin position="194"/>
        <end position="217"/>
    </location>
</feature>
<dbReference type="GO" id="GO:0008270">
    <property type="term" value="F:zinc ion binding"/>
    <property type="evidence" value="ECO:0007669"/>
    <property type="project" value="UniProtKB-UniRule"/>
</dbReference>
<feature type="active site" evidence="12">
    <location>
        <position position="144"/>
    </location>
</feature>
<dbReference type="Gene3D" id="3.30.2010.10">
    <property type="entry name" value="Metalloproteases ('zincins'), catalytic domain"/>
    <property type="match status" value="1"/>
</dbReference>
<evidence type="ECO:0000256" key="12">
    <source>
        <dbReference type="HAMAP-Rule" id="MF_00188"/>
    </source>
</evidence>
<dbReference type="GO" id="GO:0005886">
    <property type="term" value="C:plasma membrane"/>
    <property type="evidence" value="ECO:0007669"/>
    <property type="project" value="UniProtKB-SubCell"/>
</dbReference>
<name>A0A419DAF8_9BACT</name>
<evidence type="ECO:0000256" key="7">
    <source>
        <dbReference type="ARBA" id="ARBA00022801"/>
    </source>
</evidence>
<dbReference type="Pfam" id="PF01435">
    <property type="entry name" value="Peptidase_M48"/>
    <property type="match status" value="1"/>
</dbReference>
<dbReference type="GO" id="GO:0004222">
    <property type="term" value="F:metalloendopeptidase activity"/>
    <property type="evidence" value="ECO:0007669"/>
    <property type="project" value="UniProtKB-UniRule"/>
</dbReference>
<feature type="domain" description="Peptidase M48" evidence="13">
    <location>
        <begin position="78"/>
        <end position="299"/>
    </location>
</feature>
<keyword evidence="8 12" id="KW-0862">Zinc</keyword>
<dbReference type="CDD" id="cd07340">
    <property type="entry name" value="M48B_Htpx_like"/>
    <property type="match status" value="1"/>
</dbReference>
<sequence length="300" mass="33617">MAIAYKEISSNKRRTVILIFLFLLFIIGLGWIFSYAFDMYWIFPLAIAFASFQAITSYWYSDRITLAISRAKEVGHDDNKELFHVVENLCITAGLPMPRIYIIEDSAPNAFATGRDPEHAVVCVTTGLLDKLERSELEGVIAHELSHIGNYDIRLMTVIVVLVGIVALISDWFLRISFWGGGDDNNDRGQFGAILMIAGIVLAILSPIIAVIIQMALSRSREYLADSDAVLLTRYPDGLASALEKISADREPLEAANKATAHLYITNPLKEHKGTSRGWFSGLFETHPPIEERIRKLREM</sequence>
<accession>A0A419DAF8</accession>
<evidence type="ECO:0000256" key="2">
    <source>
        <dbReference type="ARBA" id="ARBA00009779"/>
    </source>
</evidence>
<evidence type="ECO:0000256" key="1">
    <source>
        <dbReference type="ARBA" id="ARBA00004651"/>
    </source>
</evidence>
<dbReference type="HAMAP" id="MF_00188">
    <property type="entry name" value="Pept_M48_protease_HtpX"/>
    <property type="match status" value="1"/>
</dbReference>
<dbReference type="InterPro" id="IPR001915">
    <property type="entry name" value="Peptidase_M48"/>
</dbReference>
<feature type="transmembrane region" description="Helical" evidence="12">
    <location>
        <begin position="39"/>
        <end position="60"/>
    </location>
</feature>
<evidence type="ECO:0000256" key="10">
    <source>
        <dbReference type="ARBA" id="ARBA00023049"/>
    </source>
</evidence>
<evidence type="ECO:0000256" key="8">
    <source>
        <dbReference type="ARBA" id="ARBA00022833"/>
    </source>
</evidence>
<keyword evidence="3 12" id="KW-1003">Cell membrane</keyword>
<evidence type="ECO:0000256" key="9">
    <source>
        <dbReference type="ARBA" id="ARBA00022989"/>
    </source>
</evidence>
<evidence type="ECO:0000313" key="14">
    <source>
        <dbReference type="EMBL" id="RJO60106.1"/>
    </source>
</evidence>
<keyword evidence="7 12" id="KW-0378">Hydrolase</keyword>
<dbReference type="EC" id="3.4.24.-" evidence="12"/>
<evidence type="ECO:0000313" key="15">
    <source>
        <dbReference type="Proteomes" id="UP000285655"/>
    </source>
</evidence>
<evidence type="ECO:0000256" key="3">
    <source>
        <dbReference type="ARBA" id="ARBA00022475"/>
    </source>
</evidence>
<keyword evidence="10 12" id="KW-0482">Metalloprotease</keyword>
<feature type="transmembrane region" description="Helical" evidence="12">
    <location>
        <begin position="15"/>
        <end position="33"/>
    </location>
</feature>
<comment type="subcellular location">
    <subcellularLocation>
        <location evidence="1 12">Cell membrane</location>
        <topology evidence="1 12">Multi-pass membrane protein</topology>
    </subcellularLocation>
</comment>
<dbReference type="AlphaFoldDB" id="A0A419DAF8"/>
<dbReference type="InterPro" id="IPR050083">
    <property type="entry name" value="HtpX_protease"/>
</dbReference>
<feature type="binding site" evidence="12">
    <location>
        <position position="147"/>
    </location>
    <ligand>
        <name>Zn(2+)</name>
        <dbReference type="ChEBI" id="CHEBI:29105"/>
        <note>catalytic</note>
    </ligand>
</feature>
<comment type="caution">
    <text evidence="14">The sequence shown here is derived from an EMBL/GenBank/DDBJ whole genome shotgun (WGS) entry which is preliminary data.</text>
</comment>